<feature type="domain" description="AsmA" evidence="1">
    <location>
        <begin position="10"/>
        <end position="133"/>
    </location>
</feature>
<evidence type="ECO:0000313" key="2">
    <source>
        <dbReference type="EMBL" id="SPQ00006.1"/>
    </source>
</evidence>
<accession>A0A2U3QF07</accession>
<organism evidence="2 3">
    <name type="scientific">Candidatus Sulfobium mesophilum</name>
    <dbReference type="NCBI Taxonomy" id="2016548"/>
    <lineage>
        <taxon>Bacteria</taxon>
        <taxon>Pseudomonadati</taxon>
        <taxon>Nitrospirota</taxon>
        <taxon>Nitrospiria</taxon>
        <taxon>Nitrospirales</taxon>
        <taxon>Nitrospiraceae</taxon>
        <taxon>Candidatus Sulfobium</taxon>
    </lineage>
</organism>
<sequence>MTKGIIKSFRIVCAVLAAIILVSVVLAYSHYLRLKKVFISEISRKASSLIGQQVRIKDIALNPAAVIVIDDLEVENPPGFGEGQLLKIRRLSLSVRYRELFRERLSFRSIDIDQPDLQIRKDKNNRLNISDALRSFLSRKTTTRYSIDTTRIRSGVLGVNAGQQYRLADIDLTLDHLSSDPATKTLFKLTASPFGKGVLSAEGSVLLKDDPVKFDLSVSLKYIDLSFLSGFIKGNKIPTAVGKAEAVLRATGDMANGADLRSEVSVRSEGTLFGIMGRKDVKLTSDAFLNIRAGSLLIRDAMLNAGDTSSVQITGTVKNLISQPSYSAEALINVRDLSAFNLMKGITVGGVMTSNTIHITGKLDGTMPKISGVLQFSHASFKAAKADLEDINAKITFSSEKEMSAQGGAVARVMRAGHYVFSVPSDAKFNFNVRGKATSLALVSSAEFIPLQVSIEKEKALRVERIKAGVEGVMGRGTFVGKGSLGLTGIRLGDYTLKNCDGALGLDYQGNNIILKKPDIRSDAFKISADEIRMAILSHNKTLTATTRNLSGSYPEKKIEIKQLNCSADLNFAENDLSGRIAFADAQIDYQQLSKGIISGKAKFNKDTFSLDFAGTNLFGGTANFSVGGRTSGGPFPMTLTAAIGKIDLREMSSVLARSYKIPYQPTGELDIASFRGTLESGNLINGTASFRGKKLSVFKSGEDKPVIKDGVLNSEATFHGRDLEFKAEASSGGLTASLSGRVDGFMEKDRSGRVHLALPEVKAPELRNAFWNVFPDSLLYAGLEGSVAADISVDSEKGRLSVEGGLKIKDLRIEGENGEYAIGPVNGNVPVHYSTAAPAGEPSELPSFDRTEFDSLNAYYAKKHAEEGFSRITIGSLRYGFNLVEDIEIETSQKGRYLNVRRIGANIFGGRLSGSAFISFSDGLHYRVGMIVKGISLTRLCDDIPPIKGYISGRVDGIALLKGSGQGKKDLIGRADFWSYSAGGEKTVMSREFLQKIGGPSMQAYLGERPFDKGVIGVYLEKGFLIFRELEISHKNFFGMTDLSVKVAPLNNRIELDHLMSTIAEAAERAKGK</sequence>
<dbReference type="OrthoDB" id="5393101at2"/>
<dbReference type="PANTHER" id="PTHR30441">
    <property type="entry name" value="DUF748 DOMAIN-CONTAINING PROTEIN"/>
    <property type="match status" value="1"/>
</dbReference>
<reference evidence="3" key="1">
    <citation type="submission" date="2018-03" db="EMBL/GenBank/DDBJ databases">
        <authorList>
            <person name="Zecchin S."/>
        </authorList>
    </citation>
    <scope>NUCLEOTIDE SEQUENCE [LARGE SCALE GENOMIC DNA]</scope>
</reference>
<proteinExistence type="predicted"/>
<protein>
    <recommendedName>
        <fullName evidence="1">AsmA domain-containing protein</fullName>
    </recommendedName>
</protein>
<evidence type="ECO:0000259" key="1">
    <source>
        <dbReference type="Pfam" id="PF05170"/>
    </source>
</evidence>
<dbReference type="Proteomes" id="UP000245125">
    <property type="component" value="Unassembled WGS sequence"/>
</dbReference>
<dbReference type="InterPro" id="IPR007844">
    <property type="entry name" value="AsmA"/>
</dbReference>
<dbReference type="GO" id="GO:0005886">
    <property type="term" value="C:plasma membrane"/>
    <property type="evidence" value="ECO:0007669"/>
    <property type="project" value="TreeGrafter"/>
</dbReference>
<dbReference type="EMBL" id="OUUY01000057">
    <property type="protein sequence ID" value="SPQ00006.1"/>
    <property type="molecule type" value="Genomic_DNA"/>
</dbReference>
<gene>
    <name evidence="2" type="ORF">NBG4_150007</name>
</gene>
<keyword evidence="3" id="KW-1185">Reference proteome</keyword>
<evidence type="ECO:0000313" key="3">
    <source>
        <dbReference type="Proteomes" id="UP000245125"/>
    </source>
</evidence>
<dbReference type="PANTHER" id="PTHR30441:SF8">
    <property type="entry name" value="DUF748 DOMAIN-CONTAINING PROTEIN"/>
    <property type="match status" value="1"/>
</dbReference>
<dbReference type="AlphaFoldDB" id="A0A2U3QF07"/>
<dbReference type="Pfam" id="PF05170">
    <property type="entry name" value="AsmA"/>
    <property type="match status" value="1"/>
</dbReference>
<dbReference type="InterPro" id="IPR052894">
    <property type="entry name" value="AsmA-related"/>
</dbReference>
<name>A0A2U3QF07_9BACT</name>
<dbReference type="GO" id="GO:0090313">
    <property type="term" value="P:regulation of protein targeting to membrane"/>
    <property type="evidence" value="ECO:0007669"/>
    <property type="project" value="TreeGrafter"/>
</dbReference>